<feature type="transmembrane region" description="Helical" evidence="7">
    <location>
        <begin position="408"/>
        <end position="429"/>
    </location>
</feature>
<evidence type="ECO:0000256" key="7">
    <source>
        <dbReference type="SAM" id="Phobius"/>
    </source>
</evidence>
<feature type="region of interest" description="Disordered" evidence="6">
    <location>
        <begin position="1"/>
        <end position="61"/>
    </location>
</feature>
<evidence type="ECO:0000256" key="1">
    <source>
        <dbReference type="ARBA" id="ARBA00004651"/>
    </source>
</evidence>
<feature type="transmembrane region" description="Helical" evidence="7">
    <location>
        <begin position="302"/>
        <end position="320"/>
    </location>
</feature>
<feature type="compositionally biased region" description="Polar residues" evidence="6">
    <location>
        <begin position="1"/>
        <end position="12"/>
    </location>
</feature>
<dbReference type="Pfam" id="PF03601">
    <property type="entry name" value="Cons_hypoth698"/>
    <property type="match status" value="1"/>
</dbReference>
<dbReference type="InterPro" id="IPR018383">
    <property type="entry name" value="UPF0324_pro"/>
</dbReference>
<feature type="transmembrane region" description="Helical" evidence="7">
    <location>
        <begin position="369"/>
        <end position="388"/>
    </location>
</feature>
<accession>A0ABD3NVG7</accession>
<evidence type="ECO:0008006" key="10">
    <source>
        <dbReference type="Google" id="ProtNLM"/>
    </source>
</evidence>
<comment type="caution">
    <text evidence="8">The sequence shown here is derived from an EMBL/GenBank/DDBJ whole genome shotgun (WGS) entry which is preliminary data.</text>
</comment>
<reference evidence="8 9" key="1">
    <citation type="submission" date="2024-10" db="EMBL/GenBank/DDBJ databases">
        <title>Updated reference genomes for cyclostephanoid diatoms.</title>
        <authorList>
            <person name="Roberts W.R."/>
            <person name="Alverson A.J."/>
        </authorList>
    </citation>
    <scope>NUCLEOTIDE SEQUENCE [LARGE SCALE GENOMIC DNA]</scope>
    <source>
        <strain evidence="8 9">AJA010-31</strain>
    </source>
</reference>
<evidence type="ECO:0000256" key="5">
    <source>
        <dbReference type="ARBA" id="ARBA00023136"/>
    </source>
</evidence>
<gene>
    <name evidence="8" type="ORF">ACHAWO_004187</name>
</gene>
<evidence type="ECO:0000256" key="4">
    <source>
        <dbReference type="ARBA" id="ARBA00022989"/>
    </source>
</evidence>
<keyword evidence="5 7" id="KW-0472">Membrane</keyword>
<feature type="non-terminal residue" evidence="8">
    <location>
        <position position="1"/>
    </location>
</feature>
<dbReference type="Proteomes" id="UP001530400">
    <property type="component" value="Unassembled WGS sequence"/>
</dbReference>
<dbReference type="EMBL" id="JALLPJ020000923">
    <property type="protein sequence ID" value="KAL3779682.1"/>
    <property type="molecule type" value="Genomic_DNA"/>
</dbReference>
<comment type="subcellular location">
    <subcellularLocation>
        <location evidence="1">Cell membrane</location>
        <topology evidence="1">Multi-pass membrane protein</topology>
    </subcellularLocation>
</comment>
<keyword evidence="2" id="KW-1003">Cell membrane</keyword>
<feature type="transmembrane region" description="Helical" evidence="7">
    <location>
        <begin position="120"/>
        <end position="141"/>
    </location>
</feature>
<feature type="transmembrane region" description="Helical" evidence="7">
    <location>
        <begin position="77"/>
        <end position="100"/>
    </location>
</feature>
<evidence type="ECO:0000256" key="2">
    <source>
        <dbReference type="ARBA" id="ARBA00022475"/>
    </source>
</evidence>
<evidence type="ECO:0000256" key="3">
    <source>
        <dbReference type="ARBA" id="ARBA00022692"/>
    </source>
</evidence>
<feature type="transmembrane region" description="Helical" evidence="7">
    <location>
        <begin position="161"/>
        <end position="181"/>
    </location>
</feature>
<dbReference type="PANTHER" id="PTHR30106">
    <property type="entry name" value="INNER MEMBRANE PROTEIN YEIH-RELATED"/>
    <property type="match status" value="1"/>
</dbReference>
<feature type="compositionally biased region" description="Polar residues" evidence="6">
    <location>
        <begin position="31"/>
        <end position="48"/>
    </location>
</feature>
<keyword evidence="9" id="KW-1185">Reference proteome</keyword>
<dbReference type="AlphaFoldDB" id="A0ABD3NVG7"/>
<feature type="transmembrane region" description="Helical" evidence="7">
    <location>
        <begin position="246"/>
        <end position="263"/>
    </location>
</feature>
<evidence type="ECO:0000313" key="8">
    <source>
        <dbReference type="EMBL" id="KAL3779682.1"/>
    </source>
</evidence>
<organism evidence="8 9">
    <name type="scientific">Cyclotella atomus</name>
    <dbReference type="NCBI Taxonomy" id="382360"/>
    <lineage>
        <taxon>Eukaryota</taxon>
        <taxon>Sar</taxon>
        <taxon>Stramenopiles</taxon>
        <taxon>Ochrophyta</taxon>
        <taxon>Bacillariophyta</taxon>
        <taxon>Coscinodiscophyceae</taxon>
        <taxon>Thalassiosirophycidae</taxon>
        <taxon>Stephanodiscales</taxon>
        <taxon>Stephanodiscaceae</taxon>
        <taxon>Cyclotella</taxon>
    </lineage>
</organism>
<sequence length="498" mass="53549">GLPGESTQTIEYTTDDDAEEKPQTRKHHSDSISTELTTKSDGTPSNDGTDAATKEEDQKPSCCSDQLSKMAATADWWSLYIGLASFALTTILVFTIPYDLSGLKVIPSPGRWEQNPMDAWSWYSFIGTVLLLSFFCAVYLLAQRFMGGFNKKPASQYVKGFFLIGVIATFSLWLGGNIALAKNGLGYAIWSIVLGMMYTNTPISKLGMLSSLKVAAKDGEFFIKCSLALLATEFSVLARVGLPSILVAWIGSPLALVLGYNVCRRLFKMETEVSLLTAVGATWCGASAISATGSVIDASSSNISLSISVVALFTVVFTFAQPYFAIGVGMPEDVAGAWIGGSVDQTGNVIASAAIISEEATEVAAIVKLILNSGLGVLCTAIAFWWQTKADENGNKGKFSWLFLWDKLPKFILGYFLCSGMLSVVLPLIEGLHEAETYQKAVLDLNKWLFAIGFVGIGVMTDIKELWAGAIGSGVIQGYLVTNTFDILISLALSYATF</sequence>
<feature type="transmembrane region" description="Helical" evidence="7">
    <location>
        <begin position="466"/>
        <end position="493"/>
    </location>
</feature>
<evidence type="ECO:0000256" key="6">
    <source>
        <dbReference type="SAM" id="MobiDB-lite"/>
    </source>
</evidence>
<evidence type="ECO:0000313" key="9">
    <source>
        <dbReference type="Proteomes" id="UP001530400"/>
    </source>
</evidence>
<keyword evidence="4 7" id="KW-1133">Transmembrane helix</keyword>
<keyword evidence="3 7" id="KW-0812">Transmembrane</keyword>
<feature type="transmembrane region" description="Helical" evidence="7">
    <location>
        <begin position="441"/>
        <end position="460"/>
    </location>
</feature>
<name>A0ABD3NVG7_9STRA</name>
<dbReference type="PANTHER" id="PTHR30106:SF1">
    <property type="entry name" value="UPF0324 MEMBRANE PROTEIN FN0533"/>
    <property type="match status" value="1"/>
</dbReference>
<proteinExistence type="predicted"/>
<feature type="transmembrane region" description="Helical" evidence="7">
    <location>
        <begin position="275"/>
        <end position="296"/>
    </location>
</feature>
<dbReference type="GO" id="GO:0005886">
    <property type="term" value="C:plasma membrane"/>
    <property type="evidence" value="ECO:0007669"/>
    <property type="project" value="UniProtKB-SubCell"/>
</dbReference>
<protein>
    <recommendedName>
        <fullName evidence="10">Sulfate exporter family transporter</fullName>
    </recommendedName>
</protein>